<protein>
    <submittedName>
        <fullName evidence="1">Na(+)-translocating NADH-quinone reductase subunit F</fullName>
    </submittedName>
</protein>
<sequence length="155" mass="17562">MKTTKRLEAALIKLYNAYHNNKLNPEDCTACAVGNILDNHDSWKHLSNQHGSLELSYVGRVHQNLGRKFNGYTPQEILQIEKVFLDACGFKTPLCHYNKKPENPNANEVLFNGLAAVVDLLCALDNIPNVMDYSKLFEQENGEPIYHVETFLAEV</sequence>
<accession>A0ABV8R645</accession>
<name>A0ABV8R645_9FLAO</name>
<dbReference type="RefSeq" id="WP_377407380.1">
    <property type="nucleotide sequence ID" value="NZ_JBHSCY010000001.1"/>
</dbReference>
<comment type="caution">
    <text evidence="1">The sequence shown here is derived from an EMBL/GenBank/DDBJ whole genome shotgun (WGS) entry which is preliminary data.</text>
</comment>
<evidence type="ECO:0000313" key="1">
    <source>
        <dbReference type="EMBL" id="MFC4267473.1"/>
    </source>
</evidence>
<reference evidence="2" key="1">
    <citation type="journal article" date="2019" name="Int. J. Syst. Evol. Microbiol.">
        <title>The Global Catalogue of Microorganisms (GCM) 10K type strain sequencing project: providing services to taxonomists for standard genome sequencing and annotation.</title>
        <authorList>
            <consortium name="The Broad Institute Genomics Platform"/>
            <consortium name="The Broad Institute Genome Sequencing Center for Infectious Disease"/>
            <person name="Wu L."/>
            <person name="Ma J."/>
        </authorList>
    </citation>
    <scope>NUCLEOTIDE SEQUENCE [LARGE SCALE GENOMIC DNA]</scope>
    <source>
        <strain evidence="2">CECT 8655</strain>
    </source>
</reference>
<evidence type="ECO:0000313" key="2">
    <source>
        <dbReference type="Proteomes" id="UP001595826"/>
    </source>
</evidence>
<gene>
    <name evidence="1" type="ORF">ACFOWD_01030</name>
</gene>
<organism evidence="1 2">
    <name type="scientific">Polaribacter marinivivus</name>
    <dbReference type="NCBI Taxonomy" id="1524260"/>
    <lineage>
        <taxon>Bacteria</taxon>
        <taxon>Pseudomonadati</taxon>
        <taxon>Bacteroidota</taxon>
        <taxon>Flavobacteriia</taxon>
        <taxon>Flavobacteriales</taxon>
        <taxon>Flavobacteriaceae</taxon>
    </lineage>
</organism>
<dbReference type="EMBL" id="JBHSCY010000001">
    <property type="protein sequence ID" value="MFC4267473.1"/>
    <property type="molecule type" value="Genomic_DNA"/>
</dbReference>
<proteinExistence type="predicted"/>
<keyword evidence="2" id="KW-1185">Reference proteome</keyword>
<dbReference type="Proteomes" id="UP001595826">
    <property type="component" value="Unassembled WGS sequence"/>
</dbReference>